<evidence type="ECO:0000256" key="4">
    <source>
        <dbReference type="ARBA" id="ARBA00006831"/>
    </source>
</evidence>
<gene>
    <name evidence="15" type="ORF">SteCoe_23100</name>
</gene>
<evidence type="ECO:0000256" key="10">
    <source>
        <dbReference type="ARBA" id="ARBA00023017"/>
    </source>
</evidence>
<keyword evidence="7" id="KW-0963">Cytoplasm</keyword>
<dbReference type="GO" id="GO:0035735">
    <property type="term" value="P:intraciliary transport involved in cilium assembly"/>
    <property type="evidence" value="ECO:0007669"/>
    <property type="project" value="InterPro"/>
</dbReference>
<dbReference type="OrthoDB" id="10263060at2759"/>
<accession>A0A1R2BKQ4</accession>
<dbReference type="PANTHER" id="PTHR13236:SF0">
    <property type="entry name" value="CYTOPLASMIC DYNEIN 2 LIGHT INTERMEDIATE CHAIN 1"/>
    <property type="match status" value="1"/>
</dbReference>
<evidence type="ECO:0000313" key="15">
    <source>
        <dbReference type="EMBL" id="OMJ77349.1"/>
    </source>
</evidence>
<comment type="subcellular location">
    <subcellularLocation>
        <location evidence="3">Cytoplasm</location>
        <location evidence="3">Cytoskeleton</location>
        <location evidence="3">Cilium axoneme</location>
    </subcellularLocation>
    <subcellularLocation>
        <location evidence="1">Cytoplasm</location>
        <location evidence="1">Cytoskeleton</location>
        <location evidence="1">Cilium basal body</location>
    </subcellularLocation>
    <subcellularLocation>
        <location evidence="2">Cytoplasm</location>
        <location evidence="2">Cytoskeleton</location>
        <location evidence="2">Microtubule organizing center</location>
        <location evidence="2">Centrosome</location>
    </subcellularLocation>
</comment>
<dbReference type="InterPro" id="IPR027417">
    <property type="entry name" value="P-loop_NTPase"/>
</dbReference>
<dbReference type="GO" id="GO:0005813">
    <property type="term" value="C:centrosome"/>
    <property type="evidence" value="ECO:0007669"/>
    <property type="project" value="UniProtKB-SubCell"/>
</dbReference>
<evidence type="ECO:0000256" key="2">
    <source>
        <dbReference type="ARBA" id="ARBA00004300"/>
    </source>
</evidence>
<evidence type="ECO:0000256" key="12">
    <source>
        <dbReference type="ARBA" id="ARBA00023175"/>
    </source>
</evidence>
<sequence>MISDIWSIAESVEVPLPPPQRTLLIVGERKAGKSSIVQNFLLQNSEEAPKATVALEYKFARSTSDSVAHIYELGGGRLLSNLINFPITEETLGNLIVIIALDLSIPYKVLDSLLYWIQVSKARIEEVQEKGTKGTGKKEKNGQGTAKIMVIGCKYDIFANQESESRKWMGRVLRFFCLKNKASLFYYSSNEARLSGAVRQTLSHYLFDENARVYDQKDHSQALQISEGVDSFELIGPPPGGKKAENPEYEWKKAFAKTFPKPEKRNYIIHLGVNALKKILFYKYYFKLQIIY</sequence>
<dbReference type="GO" id="GO:0035721">
    <property type="term" value="P:intraciliary retrograde transport"/>
    <property type="evidence" value="ECO:0007669"/>
    <property type="project" value="InterPro"/>
</dbReference>
<keyword evidence="11" id="KW-0969">Cilium</keyword>
<evidence type="ECO:0000256" key="9">
    <source>
        <dbReference type="ARBA" id="ARBA00022794"/>
    </source>
</evidence>
<evidence type="ECO:0000256" key="11">
    <source>
        <dbReference type="ARBA" id="ARBA00023069"/>
    </source>
</evidence>
<dbReference type="GO" id="GO:0005868">
    <property type="term" value="C:cytoplasmic dynein complex"/>
    <property type="evidence" value="ECO:0007669"/>
    <property type="project" value="InterPro"/>
</dbReference>
<dbReference type="Proteomes" id="UP000187209">
    <property type="component" value="Unassembled WGS sequence"/>
</dbReference>
<proteinExistence type="inferred from homology"/>
<keyword evidence="14" id="KW-0966">Cell projection</keyword>
<keyword evidence="10" id="KW-0243">Dynein</keyword>
<evidence type="ECO:0000256" key="1">
    <source>
        <dbReference type="ARBA" id="ARBA00004120"/>
    </source>
</evidence>
<dbReference type="InterPro" id="IPR040045">
    <property type="entry name" value="DYNC2LI1"/>
</dbReference>
<dbReference type="EMBL" id="MPUH01000580">
    <property type="protein sequence ID" value="OMJ77349.1"/>
    <property type="molecule type" value="Genomic_DNA"/>
</dbReference>
<reference evidence="15 16" key="1">
    <citation type="submission" date="2016-11" db="EMBL/GenBank/DDBJ databases">
        <title>The macronuclear genome of Stentor coeruleus: a giant cell with tiny introns.</title>
        <authorList>
            <person name="Slabodnick M."/>
            <person name="Ruby J.G."/>
            <person name="Reiff S.B."/>
            <person name="Swart E.C."/>
            <person name="Gosai S."/>
            <person name="Prabakaran S."/>
            <person name="Witkowska E."/>
            <person name="Larue G.E."/>
            <person name="Fisher S."/>
            <person name="Freeman R.M."/>
            <person name="Gunawardena J."/>
            <person name="Chu W."/>
            <person name="Stover N.A."/>
            <person name="Gregory B.D."/>
            <person name="Nowacki M."/>
            <person name="Derisi J."/>
            <person name="Roy S.W."/>
            <person name="Marshall W.F."/>
            <person name="Sood P."/>
        </authorList>
    </citation>
    <scope>NUCLEOTIDE SEQUENCE [LARGE SCALE GENOMIC DNA]</scope>
    <source>
        <strain evidence="15">WM001</strain>
    </source>
</reference>
<evidence type="ECO:0000256" key="6">
    <source>
        <dbReference type="ARBA" id="ARBA00022473"/>
    </source>
</evidence>
<evidence type="ECO:0000256" key="14">
    <source>
        <dbReference type="ARBA" id="ARBA00023273"/>
    </source>
</evidence>
<keyword evidence="12" id="KW-0505">Motor protein</keyword>
<name>A0A1R2BKQ4_9CILI</name>
<keyword evidence="6" id="KW-0217">Developmental protein</keyword>
<dbReference type="SUPFAM" id="SSF52540">
    <property type="entry name" value="P-loop containing nucleoside triphosphate hydrolases"/>
    <property type="match status" value="1"/>
</dbReference>
<dbReference type="GO" id="GO:0036064">
    <property type="term" value="C:ciliary basal body"/>
    <property type="evidence" value="ECO:0007669"/>
    <property type="project" value="TreeGrafter"/>
</dbReference>
<evidence type="ECO:0000256" key="3">
    <source>
        <dbReference type="ARBA" id="ARBA00004430"/>
    </source>
</evidence>
<evidence type="ECO:0000256" key="13">
    <source>
        <dbReference type="ARBA" id="ARBA00023212"/>
    </source>
</evidence>
<dbReference type="PANTHER" id="PTHR13236">
    <property type="entry name" value="DYNEIN 2 LIGHT INTERMEDIATE CHAIN, ISOFORM 2"/>
    <property type="match status" value="1"/>
</dbReference>
<dbReference type="GO" id="GO:0005874">
    <property type="term" value="C:microtubule"/>
    <property type="evidence" value="ECO:0007669"/>
    <property type="project" value="UniProtKB-KW"/>
</dbReference>
<dbReference type="Gene3D" id="3.40.50.300">
    <property type="entry name" value="P-loop containing nucleotide triphosphate hydrolases"/>
    <property type="match status" value="1"/>
</dbReference>
<dbReference type="AlphaFoldDB" id="A0A1R2BKQ4"/>
<evidence type="ECO:0000256" key="7">
    <source>
        <dbReference type="ARBA" id="ARBA00022490"/>
    </source>
</evidence>
<dbReference type="InterPro" id="IPR022780">
    <property type="entry name" value="Dynein_light_int_chain"/>
</dbReference>
<comment type="caution">
    <text evidence="15">The sequence shown here is derived from an EMBL/GenBank/DDBJ whole genome shotgun (WGS) entry which is preliminary data.</text>
</comment>
<keyword evidence="13" id="KW-0206">Cytoskeleton</keyword>
<evidence type="ECO:0000313" key="16">
    <source>
        <dbReference type="Proteomes" id="UP000187209"/>
    </source>
</evidence>
<organism evidence="15 16">
    <name type="scientific">Stentor coeruleus</name>
    <dbReference type="NCBI Taxonomy" id="5963"/>
    <lineage>
        <taxon>Eukaryota</taxon>
        <taxon>Sar</taxon>
        <taxon>Alveolata</taxon>
        <taxon>Ciliophora</taxon>
        <taxon>Postciliodesmatophora</taxon>
        <taxon>Heterotrichea</taxon>
        <taxon>Heterotrichida</taxon>
        <taxon>Stentoridae</taxon>
        <taxon>Stentor</taxon>
    </lineage>
</organism>
<dbReference type="GO" id="GO:0005930">
    <property type="term" value="C:axoneme"/>
    <property type="evidence" value="ECO:0007669"/>
    <property type="project" value="UniProtKB-SubCell"/>
</dbReference>
<evidence type="ECO:0000256" key="8">
    <source>
        <dbReference type="ARBA" id="ARBA00022701"/>
    </source>
</evidence>
<evidence type="ECO:0000256" key="5">
    <source>
        <dbReference type="ARBA" id="ARBA00018863"/>
    </source>
</evidence>
<keyword evidence="8" id="KW-0493">Microtubule</keyword>
<keyword evidence="9" id="KW-0970">Cilium biogenesis/degradation</keyword>
<dbReference type="GO" id="GO:0045504">
    <property type="term" value="F:dynein heavy chain binding"/>
    <property type="evidence" value="ECO:0007669"/>
    <property type="project" value="TreeGrafter"/>
</dbReference>
<protein>
    <recommendedName>
        <fullName evidence="5">Cytoplasmic dynein 2 light intermediate chain 1</fullName>
    </recommendedName>
</protein>
<comment type="similarity">
    <text evidence="4">Belongs to the dynein light intermediate chain family.</text>
</comment>
<keyword evidence="16" id="KW-1185">Reference proteome</keyword>
<dbReference type="Pfam" id="PF05783">
    <property type="entry name" value="DLIC"/>
    <property type="match status" value="1"/>
</dbReference>